<dbReference type="InterPro" id="IPR036890">
    <property type="entry name" value="HATPase_C_sf"/>
</dbReference>
<feature type="transmembrane region" description="Helical" evidence="10">
    <location>
        <begin position="194"/>
        <end position="213"/>
    </location>
</feature>
<dbReference type="GO" id="GO:0005524">
    <property type="term" value="F:ATP binding"/>
    <property type="evidence" value="ECO:0007669"/>
    <property type="project" value="UniProtKB-KW"/>
</dbReference>
<dbReference type="InterPro" id="IPR050482">
    <property type="entry name" value="Sensor_HK_TwoCompSys"/>
</dbReference>
<accession>A0A1G7NIS9</accession>
<dbReference type="Pfam" id="PF23539">
    <property type="entry name" value="DUF7134"/>
    <property type="match status" value="1"/>
</dbReference>
<keyword evidence="6 14" id="KW-0418">Kinase</keyword>
<feature type="region of interest" description="Disordered" evidence="9">
    <location>
        <begin position="326"/>
        <end position="347"/>
    </location>
</feature>
<dbReference type="InterPro" id="IPR011712">
    <property type="entry name" value="Sig_transdc_His_kin_sub3_dim/P"/>
</dbReference>
<organism evidence="14 15">
    <name type="scientific">Streptomyces griseoaurantiacus</name>
    <dbReference type="NCBI Taxonomy" id="68213"/>
    <lineage>
        <taxon>Bacteria</taxon>
        <taxon>Bacillati</taxon>
        <taxon>Actinomycetota</taxon>
        <taxon>Actinomycetes</taxon>
        <taxon>Kitasatosporales</taxon>
        <taxon>Streptomycetaceae</taxon>
        <taxon>Streptomyces</taxon>
        <taxon>Streptomyces aurantiacus group</taxon>
    </lineage>
</organism>
<sequence length="441" mass="47110">MGQQRSAGSPEYGTDGAGHRESGAGHRPTGLRLRPLVKRDRLDGIRHRLGGVQKKLGAVWYRLDVVVRDLPFGLFLLIGSFLPALRSNGTVIGGVPDRPHDALAVVVILLEALPLAVRRRWPSLSLILVSCGFAADQLLGYHTFAASALGVVLLSSGSHLERFRRSFVAGLTVAYVALAVALSHLGTGETPTEFVTFFMVLGLAWGAGGWLRTTRRAEAERRLRVAVETRTAERTRIARELHDVVTHHVTAMVVQAEAARYLTAAPERLEQSLSAVSDTGRRAITDLRHLLDLLNPDHGTGNAGAAPAEPRTPAVGRVLTLVEQTRRAGQPVEFTEEGTPPETTGSPDLVAYRVVQEALTNALKYAHGSRTWVTVRHGEREISVEVSTDGTGSRAAAVGGSGRGLVGLRERVDMLGGDFSAGAAEGGGFVVRARIPAGSRS</sequence>
<dbReference type="Gene3D" id="3.30.565.10">
    <property type="entry name" value="Histidine kinase-like ATPase, C-terminal domain"/>
    <property type="match status" value="1"/>
</dbReference>
<dbReference type="CDD" id="cd16917">
    <property type="entry name" value="HATPase_UhpB-NarQ-NarX-like"/>
    <property type="match status" value="1"/>
</dbReference>
<dbReference type="Pfam" id="PF07730">
    <property type="entry name" value="HisKA_3"/>
    <property type="match status" value="1"/>
</dbReference>
<keyword evidence="10" id="KW-0472">Membrane</keyword>
<keyword evidence="5" id="KW-0547">Nucleotide-binding</keyword>
<evidence type="ECO:0000256" key="2">
    <source>
        <dbReference type="ARBA" id="ARBA00012438"/>
    </source>
</evidence>
<evidence type="ECO:0000256" key="3">
    <source>
        <dbReference type="ARBA" id="ARBA00022553"/>
    </source>
</evidence>
<keyword evidence="10" id="KW-0812">Transmembrane</keyword>
<feature type="domain" description="Signal transduction histidine kinase subgroup 3 dimerisation and phosphoacceptor" evidence="12">
    <location>
        <begin position="233"/>
        <end position="297"/>
    </location>
</feature>
<dbReference type="InterPro" id="IPR055558">
    <property type="entry name" value="DUF7134"/>
</dbReference>
<comment type="catalytic activity">
    <reaction evidence="1">
        <text>ATP + protein L-histidine = ADP + protein N-phospho-L-histidine.</text>
        <dbReference type="EC" id="2.7.13.3"/>
    </reaction>
</comment>
<reference evidence="14 15" key="1">
    <citation type="submission" date="2016-10" db="EMBL/GenBank/DDBJ databases">
        <authorList>
            <person name="de Groot N.N."/>
        </authorList>
    </citation>
    <scope>NUCLEOTIDE SEQUENCE [LARGE SCALE GENOMIC DNA]</scope>
    <source>
        <strain evidence="14 15">CGMCC 4.1859</strain>
    </source>
</reference>
<dbReference type="AlphaFoldDB" id="A0A1G7NIS9"/>
<dbReference type="PANTHER" id="PTHR24421:SF10">
    <property type="entry name" value="NITRATE_NITRITE SENSOR PROTEIN NARQ"/>
    <property type="match status" value="1"/>
</dbReference>
<feature type="domain" description="DUF7134" evidence="13">
    <location>
        <begin position="98"/>
        <end position="215"/>
    </location>
</feature>
<evidence type="ECO:0000259" key="11">
    <source>
        <dbReference type="Pfam" id="PF02518"/>
    </source>
</evidence>
<dbReference type="GO" id="GO:0000155">
    <property type="term" value="F:phosphorelay sensor kinase activity"/>
    <property type="evidence" value="ECO:0007669"/>
    <property type="project" value="InterPro"/>
</dbReference>
<evidence type="ECO:0000259" key="12">
    <source>
        <dbReference type="Pfam" id="PF07730"/>
    </source>
</evidence>
<name>A0A1G7NIS9_9ACTN</name>
<feature type="transmembrane region" description="Helical" evidence="10">
    <location>
        <begin position="167"/>
        <end position="188"/>
    </location>
</feature>
<evidence type="ECO:0000256" key="4">
    <source>
        <dbReference type="ARBA" id="ARBA00022679"/>
    </source>
</evidence>
<dbReference type="EC" id="2.7.13.3" evidence="2"/>
<evidence type="ECO:0000256" key="7">
    <source>
        <dbReference type="ARBA" id="ARBA00022840"/>
    </source>
</evidence>
<dbReference type="SUPFAM" id="SSF55874">
    <property type="entry name" value="ATPase domain of HSP90 chaperone/DNA topoisomerase II/histidine kinase"/>
    <property type="match status" value="1"/>
</dbReference>
<evidence type="ECO:0000256" key="1">
    <source>
        <dbReference type="ARBA" id="ARBA00000085"/>
    </source>
</evidence>
<dbReference type="PANTHER" id="PTHR24421">
    <property type="entry name" value="NITRATE/NITRITE SENSOR PROTEIN NARX-RELATED"/>
    <property type="match status" value="1"/>
</dbReference>
<proteinExistence type="predicted"/>
<dbReference type="Proteomes" id="UP000198614">
    <property type="component" value="Unassembled WGS sequence"/>
</dbReference>
<feature type="region of interest" description="Disordered" evidence="9">
    <location>
        <begin position="1"/>
        <end position="30"/>
    </location>
</feature>
<feature type="domain" description="Histidine kinase/HSP90-like ATPase" evidence="11">
    <location>
        <begin position="352"/>
        <end position="437"/>
    </location>
</feature>
<feature type="compositionally biased region" description="Low complexity" evidence="9">
    <location>
        <begin position="331"/>
        <end position="347"/>
    </location>
</feature>
<evidence type="ECO:0000256" key="8">
    <source>
        <dbReference type="ARBA" id="ARBA00023012"/>
    </source>
</evidence>
<keyword evidence="3" id="KW-0597">Phosphoprotein</keyword>
<evidence type="ECO:0000313" key="15">
    <source>
        <dbReference type="Proteomes" id="UP000198614"/>
    </source>
</evidence>
<keyword evidence="8" id="KW-0902">Two-component regulatory system</keyword>
<dbReference type="GO" id="GO:0016020">
    <property type="term" value="C:membrane"/>
    <property type="evidence" value="ECO:0007669"/>
    <property type="project" value="InterPro"/>
</dbReference>
<evidence type="ECO:0000256" key="10">
    <source>
        <dbReference type="SAM" id="Phobius"/>
    </source>
</evidence>
<dbReference type="EMBL" id="FNAX01000010">
    <property type="protein sequence ID" value="SDF73876.1"/>
    <property type="molecule type" value="Genomic_DNA"/>
</dbReference>
<dbReference type="GO" id="GO:0046983">
    <property type="term" value="F:protein dimerization activity"/>
    <property type="evidence" value="ECO:0007669"/>
    <property type="project" value="InterPro"/>
</dbReference>
<dbReference type="InterPro" id="IPR003594">
    <property type="entry name" value="HATPase_dom"/>
</dbReference>
<gene>
    <name evidence="14" type="ORF">SAMN05216260_110188</name>
</gene>
<keyword evidence="7" id="KW-0067">ATP-binding</keyword>
<evidence type="ECO:0000256" key="6">
    <source>
        <dbReference type="ARBA" id="ARBA00022777"/>
    </source>
</evidence>
<keyword evidence="4" id="KW-0808">Transferase</keyword>
<dbReference type="Gene3D" id="1.20.5.1930">
    <property type="match status" value="1"/>
</dbReference>
<dbReference type="Pfam" id="PF02518">
    <property type="entry name" value="HATPase_c"/>
    <property type="match status" value="1"/>
</dbReference>
<protein>
    <recommendedName>
        <fullName evidence="2">histidine kinase</fullName>
        <ecNumber evidence="2">2.7.13.3</ecNumber>
    </recommendedName>
</protein>
<evidence type="ECO:0000313" key="14">
    <source>
        <dbReference type="EMBL" id="SDF73876.1"/>
    </source>
</evidence>
<evidence type="ECO:0000256" key="5">
    <source>
        <dbReference type="ARBA" id="ARBA00022741"/>
    </source>
</evidence>
<keyword evidence="10" id="KW-1133">Transmembrane helix</keyword>
<evidence type="ECO:0000256" key="9">
    <source>
        <dbReference type="SAM" id="MobiDB-lite"/>
    </source>
</evidence>
<evidence type="ECO:0000259" key="13">
    <source>
        <dbReference type="Pfam" id="PF23539"/>
    </source>
</evidence>
<feature type="transmembrane region" description="Helical" evidence="10">
    <location>
        <begin position="138"/>
        <end position="155"/>
    </location>
</feature>